<dbReference type="Pfam" id="PF25304">
    <property type="entry name" value="WHD_eIF2D"/>
    <property type="match status" value="1"/>
</dbReference>
<evidence type="ECO:0000313" key="5">
    <source>
        <dbReference type="Proteomes" id="UP000807769"/>
    </source>
</evidence>
<dbReference type="PANTHER" id="PTHR12217:SF4">
    <property type="entry name" value="EUKARYOTIC TRANSLATION INITIATION FACTOR 2D"/>
    <property type="match status" value="1"/>
</dbReference>
<dbReference type="InterPro" id="IPR001950">
    <property type="entry name" value="SUI1"/>
</dbReference>
<feature type="domain" description="DM2" evidence="3">
    <location>
        <begin position="383"/>
        <end position="469"/>
    </location>
</feature>
<dbReference type="InterPro" id="IPR015947">
    <property type="entry name" value="PUA-like_sf"/>
</dbReference>
<dbReference type="InterPro" id="IPR003121">
    <property type="entry name" value="SWIB_MDM2_domain"/>
</dbReference>
<evidence type="ECO:0000259" key="3">
    <source>
        <dbReference type="PROSITE" id="PS51925"/>
    </source>
</evidence>
<dbReference type="InterPro" id="IPR041366">
    <property type="entry name" value="Pre-PUA"/>
</dbReference>
<dbReference type="CDD" id="cd21156">
    <property type="entry name" value="PUA_eIF2d-like"/>
    <property type="match status" value="1"/>
</dbReference>
<sequence>MFKKPLGNLKTSAPLRNSDRRKLKQHIIQAFSLDPDVGDDLVPDGLLSVKFKTHTNEPGVAYLGPGGDPLWFTLGIGSEDMIPTVYTLWKKPDLLPFLSTPSAVIPVLAGGADLMVPGVVQYPPSLQAGQLVSITERIHHSTRIGPPLAVGHMAVDSDVLSEAAAKGKAVFVLHTWNDHLFDMGHKGNPPDPWEMSSPAANDEQAVEDRYDTNNNVSKDPVVDPLSSHLEQTQLNDPAPTIELTKEDVSSILHGALLQAMKTTLSSSQTSALPMPASTFYSTYILPSRPAQSPSQPLVSTPIDIKHSSHKSLAYFLKSAEKQGLLKLKEIKSELMVFSIATSHATVVAHRPYLSLKDVALRNEKRGQREEEERTRVKELEVTELWKPHLQSLKFFVDAGFDTSARYTYTEIKTLLDKYVTDRQLVNAHDQSYINVGADELLQTTICKSDDLANMEFFKREQLIERLSDKMQSWYKICAEGRDPVLKKGQIKPISVVVKVRQGRKATTLITGFEPFFLEAVTLAEELKTRCASSTSVSPASGKSSGMEVLVQGKQIKEVTEFLASQGVPKRWVHTEGGGKKQTGAGAG</sequence>
<dbReference type="InterPro" id="IPR039757">
    <property type="entry name" value="EIF2D"/>
</dbReference>
<comment type="similarity">
    <text evidence="1">Belongs to the eIF2D family.</text>
</comment>
<dbReference type="Pfam" id="PF01253">
    <property type="entry name" value="SUI1"/>
    <property type="match status" value="1"/>
</dbReference>
<dbReference type="InterPro" id="IPR039759">
    <property type="entry name" value="eIF2D_SUI1"/>
</dbReference>
<evidence type="ECO:0000313" key="4">
    <source>
        <dbReference type="EMBL" id="KAG1816329.1"/>
    </source>
</evidence>
<proteinExistence type="inferred from homology"/>
<dbReference type="CDD" id="cd11608">
    <property type="entry name" value="eIF2D_C"/>
    <property type="match status" value="1"/>
</dbReference>
<evidence type="ECO:0008006" key="6">
    <source>
        <dbReference type="Google" id="ProtNLM"/>
    </source>
</evidence>
<dbReference type="Proteomes" id="UP000807769">
    <property type="component" value="Unassembled WGS sequence"/>
</dbReference>
<dbReference type="EMBL" id="JABBWG010000016">
    <property type="protein sequence ID" value="KAG1816329.1"/>
    <property type="molecule type" value="Genomic_DNA"/>
</dbReference>
<feature type="domain" description="SUI1" evidence="2">
    <location>
        <begin position="493"/>
        <end position="566"/>
    </location>
</feature>
<dbReference type="InterPro" id="IPR036877">
    <property type="entry name" value="SUI1_dom_sf"/>
</dbReference>
<dbReference type="FunFam" id="3.30.780.10:FF:000008">
    <property type="entry name" value="eukaryotic translation initiation factor 2D"/>
    <property type="match status" value="1"/>
</dbReference>
<dbReference type="OrthoDB" id="199771at2759"/>
<accession>A0A9P7EAT2</accession>
<dbReference type="Gene3D" id="3.10.400.20">
    <property type="match status" value="1"/>
</dbReference>
<dbReference type="SUPFAM" id="SSF55159">
    <property type="entry name" value="eIF1-like"/>
    <property type="match status" value="1"/>
</dbReference>
<reference evidence="4" key="1">
    <citation type="journal article" date="2020" name="New Phytol.">
        <title>Comparative genomics reveals dynamic genome evolution in host specialist ectomycorrhizal fungi.</title>
        <authorList>
            <person name="Lofgren L.A."/>
            <person name="Nguyen N.H."/>
            <person name="Vilgalys R."/>
            <person name="Ruytinx J."/>
            <person name="Liao H.L."/>
            <person name="Branco S."/>
            <person name="Kuo A."/>
            <person name="LaButti K."/>
            <person name="Lipzen A."/>
            <person name="Andreopoulos W."/>
            <person name="Pangilinan J."/>
            <person name="Riley R."/>
            <person name="Hundley H."/>
            <person name="Na H."/>
            <person name="Barry K."/>
            <person name="Grigoriev I.V."/>
            <person name="Stajich J.E."/>
            <person name="Kennedy P.G."/>
        </authorList>
    </citation>
    <scope>NUCLEOTIDE SEQUENCE</scope>
    <source>
        <strain evidence="4">MN1</strain>
    </source>
</reference>
<comment type="caution">
    <text evidence="4">The sequence shown here is derived from an EMBL/GenBank/DDBJ whole genome shotgun (WGS) entry which is preliminary data.</text>
</comment>
<dbReference type="RefSeq" id="XP_041193002.1">
    <property type="nucleotide sequence ID" value="XM_041335620.1"/>
</dbReference>
<dbReference type="GO" id="GO:0003743">
    <property type="term" value="F:translation initiation factor activity"/>
    <property type="evidence" value="ECO:0007669"/>
    <property type="project" value="InterPro"/>
</dbReference>
<dbReference type="GeneID" id="64629637"/>
<dbReference type="PANTHER" id="PTHR12217">
    <property type="entry name" value="EUKARYOTIC TRANSLATION INITIATION FACTOR 2D"/>
    <property type="match status" value="1"/>
</dbReference>
<dbReference type="PROSITE" id="PS50890">
    <property type="entry name" value="PUA"/>
    <property type="match status" value="1"/>
</dbReference>
<protein>
    <recommendedName>
        <fullName evidence="6">SUI1 domain-containing protein</fullName>
    </recommendedName>
</protein>
<dbReference type="Pfam" id="PF26291">
    <property type="entry name" value="SWIB_eIF2D"/>
    <property type="match status" value="1"/>
</dbReference>
<dbReference type="InterPro" id="IPR048248">
    <property type="entry name" value="PUA_eIF2d-like"/>
</dbReference>
<dbReference type="Pfam" id="PF26292">
    <property type="entry name" value="PUA_elF2D"/>
    <property type="match status" value="1"/>
</dbReference>
<dbReference type="PROSITE" id="PS51925">
    <property type="entry name" value="SWIB_MDM2"/>
    <property type="match status" value="1"/>
</dbReference>
<organism evidence="4 5">
    <name type="scientific">Suillus subaureus</name>
    <dbReference type="NCBI Taxonomy" id="48587"/>
    <lineage>
        <taxon>Eukaryota</taxon>
        <taxon>Fungi</taxon>
        <taxon>Dikarya</taxon>
        <taxon>Basidiomycota</taxon>
        <taxon>Agaricomycotina</taxon>
        <taxon>Agaricomycetes</taxon>
        <taxon>Agaricomycetidae</taxon>
        <taxon>Boletales</taxon>
        <taxon>Suillineae</taxon>
        <taxon>Suillaceae</taxon>
        <taxon>Suillus</taxon>
    </lineage>
</organism>
<dbReference type="InterPro" id="IPR036885">
    <property type="entry name" value="SWIB_MDM2_dom_sf"/>
</dbReference>
<dbReference type="Pfam" id="PF17832">
    <property type="entry name" value="Pre-PUA"/>
    <property type="match status" value="1"/>
</dbReference>
<evidence type="ECO:0000259" key="2">
    <source>
        <dbReference type="PROSITE" id="PS50296"/>
    </source>
</evidence>
<dbReference type="SUPFAM" id="SSF88697">
    <property type="entry name" value="PUA domain-like"/>
    <property type="match status" value="1"/>
</dbReference>
<dbReference type="GO" id="GO:0001731">
    <property type="term" value="P:formation of translation preinitiation complex"/>
    <property type="evidence" value="ECO:0007669"/>
    <property type="project" value="InterPro"/>
</dbReference>
<dbReference type="Gene3D" id="3.30.780.10">
    <property type="entry name" value="SUI1-like domain"/>
    <property type="match status" value="1"/>
</dbReference>
<keyword evidence="5" id="KW-1185">Reference proteome</keyword>
<dbReference type="InterPro" id="IPR058886">
    <property type="entry name" value="SWIB_eIF2D"/>
</dbReference>
<dbReference type="InterPro" id="IPR057429">
    <property type="entry name" value="WH_eIF2D"/>
</dbReference>
<name>A0A9P7EAT2_9AGAM</name>
<gene>
    <name evidence="4" type="ORF">BJ212DRAFT_1354187</name>
</gene>
<dbReference type="PROSITE" id="PS50296">
    <property type="entry name" value="SUI1"/>
    <property type="match status" value="1"/>
</dbReference>
<dbReference type="AlphaFoldDB" id="A0A9P7EAT2"/>
<dbReference type="SUPFAM" id="SSF47592">
    <property type="entry name" value="SWIB/MDM2 domain"/>
    <property type="match status" value="1"/>
</dbReference>
<evidence type="ECO:0000256" key="1">
    <source>
        <dbReference type="ARBA" id="ARBA00010359"/>
    </source>
</evidence>